<keyword evidence="4" id="KW-1185">Reference proteome</keyword>
<gene>
    <name evidence="3" type="ORF">M231_07017</name>
</gene>
<dbReference type="InterPro" id="IPR010721">
    <property type="entry name" value="UstE-like"/>
</dbReference>
<keyword evidence="2" id="KW-0472">Membrane</keyword>
<reference evidence="3 4" key="1">
    <citation type="submission" date="2016-06" db="EMBL/GenBank/DDBJ databases">
        <title>Evolution of pathogenesis and genome organization in the Tremellales.</title>
        <authorList>
            <person name="Cuomo C."/>
            <person name="Litvintseva A."/>
            <person name="Heitman J."/>
            <person name="Chen Y."/>
            <person name="Sun S."/>
            <person name="Springer D."/>
            <person name="Dromer F."/>
            <person name="Young S."/>
            <person name="Zeng Q."/>
            <person name="Chapman S."/>
            <person name="Gujja S."/>
            <person name="Saif S."/>
            <person name="Birren B."/>
        </authorList>
    </citation>
    <scope>NUCLEOTIDE SEQUENCE [LARGE SCALE GENOMIC DNA]</scope>
    <source>
        <strain evidence="3 4">ATCC 28783</strain>
    </source>
</reference>
<protein>
    <submittedName>
        <fullName evidence="3">Uncharacterized protein</fullName>
    </submittedName>
</protein>
<organism evidence="3 4">
    <name type="scientific">Tremella mesenterica</name>
    <name type="common">Jelly fungus</name>
    <dbReference type="NCBI Taxonomy" id="5217"/>
    <lineage>
        <taxon>Eukaryota</taxon>
        <taxon>Fungi</taxon>
        <taxon>Dikarya</taxon>
        <taxon>Basidiomycota</taxon>
        <taxon>Agaricomycotina</taxon>
        <taxon>Tremellomycetes</taxon>
        <taxon>Tremellales</taxon>
        <taxon>Tremellaceae</taxon>
        <taxon>Tremella</taxon>
    </lineage>
</organism>
<dbReference type="GO" id="GO:0016020">
    <property type="term" value="C:membrane"/>
    <property type="evidence" value="ECO:0007669"/>
    <property type="project" value="TreeGrafter"/>
</dbReference>
<dbReference type="PANTHER" id="PTHR32251:SF23">
    <property type="entry name" value="3-OXO-5-ALPHA-STEROID 4-DEHYDROGENASE (DUF1295)"/>
    <property type="match status" value="1"/>
</dbReference>
<dbReference type="VEuPathDB" id="FungiDB:TREMEDRAFT_60721"/>
<keyword evidence="2" id="KW-0812">Transmembrane</keyword>
<evidence type="ECO:0000313" key="3">
    <source>
        <dbReference type="EMBL" id="RXK35728.1"/>
    </source>
</evidence>
<dbReference type="InParanoid" id="A0A4Q1BAB9"/>
<dbReference type="Proteomes" id="UP000289152">
    <property type="component" value="Unassembled WGS sequence"/>
</dbReference>
<sequence length="335" mass="38250">MFSLQLLWSVRLTRHALKRGFYDFTTEDYRYSQLRKMIPRWFMEIIHFFAVAIPQPLLLLFLTLPMQNVLLLPPTELSSGMIPSLHLPYSSLVHLLPMNLRGNTPPTTPVLNTSDVLFFIVGLGLLYIEGKADGEMYQYQTSKHAALESSSLADQKDMVDPTKITIHDDVVLQLHDDQTKIRRRQASHEQSSNRWKGQPKPTPYPRKYHPGFPTKGLFRWSRHANFAAEQLFWLNQAFFVVCAGESSGVTRAGWVGGSVFGPAFALSILFCASTFLTEWITQSKYPTYKQYKLLVGQFLPQETALLYLWTTSRGTRSALLNSVYSLPAKKLTQPK</sequence>
<evidence type="ECO:0000256" key="2">
    <source>
        <dbReference type="SAM" id="Phobius"/>
    </source>
</evidence>
<dbReference type="Pfam" id="PF06966">
    <property type="entry name" value="DUF1295"/>
    <property type="match status" value="2"/>
</dbReference>
<feature type="region of interest" description="Disordered" evidence="1">
    <location>
        <begin position="181"/>
        <end position="206"/>
    </location>
</feature>
<comment type="caution">
    <text evidence="3">The sequence shown here is derived from an EMBL/GenBank/DDBJ whole genome shotgun (WGS) entry which is preliminary data.</text>
</comment>
<accession>A0A4Q1BAB9</accession>
<dbReference type="PANTHER" id="PTHR32251">
    <property type="entry name" value="3-OXO-5-ALPHA-STEROID 4-DEHYDROGENASE"/>
    <property type="match status" value="1"/>
</dbReference>
<dbReference type="EMBL" id="SDIL01000124">
    <property type="protein sequence ID" value="RXK35728.1"/>
    <property type="molecule type" value="Genomic_DNA"/>
</dbReference>
<feature type="transmembrane region" description="Helical" evidence="2">
    <location>
        <begin position="41"/>
        <end position="64"/>
    </location>
</feature>
<dbReference type="FunCoup" id="A0A4Q1BAB9">
    <property type="interactions" value="127"/>
</dbReference>
<dbReference type="OrthoDB" id="201504at2759"/>
<keyword evidence="2" id="KW-1133">Transmembrane helix</keyword>
<name>A0A4Q1BAB9_TREME</name>
<proteinExistence type="predicted"/>
<dbReference type="AlphaFoldDB" id="A0A4Q1BAB9"/>
<evidence type="ECO:0000256" key="1">
    <source>
        <dbReference type="SAM" id="MobiDB-lite"/>
    </source>
</evidence>
<evidence type="ECO:0000313" key="4">
    <source>
        <dbReference type="Proteomes" id="UP000289152"/>
    </source>
</evidence>
<feature type="transmembrane region" description="Helical" evidence="2">
    <location>
        <begin position="110"/>
        <end position="128"/>
    </location>
</feature>